<feature type="domain" description="GRF-type" evidence="7">
    <location>
        <begin position="242"/>
        <end position="285"/>
    </location>
</feature>
<evidence type="ECO:0000256" key="2">
    <source>
        <dbReference type="ARBA" id="ARBA00022771"/>
    </source>
</evidence>
<evidence type="ECO:0000259" key="6">
    <source>
        <dbReference type="PROSITE" id="PS50158"/>
    </source>
</evidence>
<sequence>MIARNPNAREIFDIFVREFGRRVRSVAQMIEVIEDEDVFLSLVEAAEAAVTRGSAKRQKVSSSSSASASAIPAASNPAVEEGSYMAALRGSHSSLWQQQQSKLGRKKDNSNSGIRTGNNPSPMSSSTGGGACFKCGVEGHWARDCDAPRGREWGGGLASVGASSDREEGEVPEKACPCGSGSCLVRISNTAKNPGRKFYTCPLKVDNGGCNFFEWCDNPISSHPSQNPMNRQSSLSVPDLQCPCGAGSCLVLVSRTGKNGGQQYYSCPLDEGSRSCGFFKWCNDQGATTIEHAFASKNHGAHENAGSKLSSSCFKCGQEGHWSRDCPKQLLSSSVDMGGKHLGSTASNTCFKCGKSGHWARECPANNDLGVFSVTPKGTKACKTYSAYNSKRYG</sequence>
<evidence type="ECO:0000256" key="3">
    <source>
        <dbReference type="ARBA" id="ARBA00022833"/>
    </source>
</evidence>
<dbReference type="AlphaFoldDB" id="A0A804JN16"/>
<dbReference type="InParanoid" id="A0A804JN16"/>
<dbReference type="Pfam" id="PF06839">
    <property type="entry name" value="Zn_ribbon_GRF"/>
    <property type="match status" value="2"/>
</dbReference>
<dbReference type="GO" id="GO:0003676">
    <property type="term" value="F:nucleic acid binding"/>
    <property type="evidence" value="ECO:0007669"/>
    <property type="project" value="InterPro"/>
</dbReference>
<feature type="domain" description="CCHC-type" evidence="6">
    <location>
        <begin position="132"/>
        <end position="145"/>
    </location>
</feature>
<dbReference type="FunCoup" id="A0A804JN16">
    <property type="interactions" value="62"/>
</dbReference>
<evidence type="ECO:0000259" key="7">
    <source>
        <dbReference type="PROSITE" id="PS51999"/>
    </source>
</evidence>
<name>A0A804JN16_MUSAM</name>
<evidence type="ECO:0000256" key="5">
    <source>
        <dbReference type="SAM" id="MobiDB-lite"/>
    </source>
</evidence>
<keyword evidence="10" id="KW-1185">Reference proteome</keyword>
<dbReference type="InterPro" id="IPR010666">
    <property type="entry name" value="Znf_GRF"/>
</dbReference>
<dbReference type="PANTHER" id="PTHR33680:SF1">
    <property type="entry name" value="OS05G0489500 PROTEIN"/>
    <property type="match status" value="1"/>
</dbReference>
<dbReference type="PROSITE" id="PS51999">
    <property type="entry name" value="ZF_GRF"/>
    <property type="match status" value="2"/>
</dbReference>
<organism evidence="9 10">
    <name type="scientific">Musa acuminata subsp. malaccensis</name>
    <name type="common">Wild banana</name>
    <name type="synonym">Musa malaccensis</name>
    <dbReference type="NCBI Taxonomy" id="214687"/>
    <lineage>
        <taxon>Eukaryota</taxon>
        <taxon>Viridiplantae</taxon>
        <taxon>Streptophyta</taxon>
        <taxon>Embryophyta</taxon>
        <taxon>Tracheophyta</taxon>
        <taxon>Spermatophyta</taxon>
        <taxon>Magnoliopsida</taxon>
        <taxon>Liliopsida</taxon>
        <taxon>Zingiberales</taxon>
        <taxon>Musaceae</taxon>
        <taxon>Musa</taxon>
    </lineage>
</organism>
<dbReference type="Gramene" id="Ma06_t32890.1">
    <property type="protein sequence ID" value="Ma06_p32890.1"/>
    <property type="gene ID" value="Ma06_g32890"/>
</dbReference>
<dbReference type="OMA" id="QENHWAR"/>
<accession>A0A804JN16</accession>
<dbReference type="Pfam" id="PF00098">
    <property type="entry name" value="zf-CCHC"/>
    <property type="match status" value="3"/>
</dbReference>
<keyword evidence="3" id="KW-0862">Zinc</keyword>
<dbReference type="SMART" id="SM00343">
    <property type="entry name" value="ZnF_C2HC"/>
    <property type="match status" value="3"/>
</dbReference>
<dbReference type="OrthoDB" id="5418639at2759"/>
<evidence type="ECO:0000256" key="4">
    <source>
        <dbReference type="PROSITE-ProRule" id="PRU00047"/>
    </source>
</evidence>
<feature type="compositionally biased region" description="Low complexity" evidence="5">
    <location>
        <begin position="61"/>
        <end position="76"/>
    </location>
</feature>
<dbReference type="SUPFAM" id="SSF57756">
    <property type="entry name" value="Retrovirus zinc finger-like domains"/>
    <property type="match status" value="3"/>
</dbReference>
<keyword evidence="1" id="KW-0479">Metal-binding</keyword>
<dbReference type="InterPro" id="IPR001878">
    <property type="entry name" value="Znf_CCHC"/>
</dbReference>
<dbReference type="EnsemblPlants" id="Ma06_t32890.1">
    <property type="protein sequence ID" value="Ma06_p32890.1"/>
    <property type="gene ID" value="Ma06_g32890"/>
</dbReference>
<dbReference type="GO" id="GO:0008270">
    <property type="term" value="F:zinc ion binding"/>
    <property type="evidence" value="ECO:0007669"/>
    <property type="project" value="UniProtKB-KW"/>
</dbReference>
<dbReference type="EMBL" id="HG996471">
    <property type="protein sequence ID" value="CAG1848118.1"/>
    <property type="molecule type" value="Genomic_DNA"/>
</dbReference>
<protein>
    <submittedName>
        <fullName evidence="8">(wild Malaysian banana) hypothetical protein</fullName>
    </submittedName>
</protein>
<evidence type="ECO:0000256" key="1">
    <source>
        <dbReference type="ARBA" id="ARBA00022723"/>
    </source>
</evidence>
<dbReference type="PANTHER" id="PTHR33680">
    <property type="entry name" value="OS07G0190500 PROTEIN"/>
    <property type="match status" value="1"/>
</dbReference>
<proteinExistence type="predicted"/>
<feature type="region of interest" description="Disordered" evidence="5">
    <location>
        <begin position="95"/>
        <end position="127"/>
    </location>
</feature>
<feature type="domain" description="GRF-type" evidence="7">
    <location>
        <begin position="176"/>
        <end position="219"/>
    </location>
</feature>
<evidence type="ECO:0000313" key="10">
    <source>
        <dbReference type="Proteomes" id="UP000012960"/>
    </source>
</evidence>
<reference evidence="9" key="2">
    <citation type="submission" date="2021-05" db="UniProtKB">
        <authorList>
            <consortium name="EnsemblPlants"/>
        </authorList>
    </citation>
    <scope>IDENTIFICATION</scope>
    <source>
        <strain evidence="9">subsp. malaccensis</strain>
    </source>
</reference>
<dbReference type="Gene3D" id="4.10.60.10">
    <property type="entry name" value="Zinc finger, CCHC-type"/>
    <property type="match status" value="3"/>
</dbReference>
<evidence type="ECO:0000313" key="9">
    <source>
        <dbReference type="EnsemblPlants" id="Ma06_p32890.1"/>
    </source>
</evidence>
<dbReference type="PROSITE" id="PS50158">
    <property type="entry name" value="ZF_CCHC"/>
    <property type="match status" value="3"/>
</dbReference>
<dbReference type="Proteomes" id="UP000012960">
    <property type="component" value="Unplaced"/>
</dbReference>
<feature type="domain" description="CCHC-type" evidence="6">
    <location>
        <begin position="350"/>
        <end position="364"/>
    </location>
</feature>
<keyword evidence="2 4" id="KW-0863">Zinc-finger</keyword>
<evidence type="ECO:0000313" key="8">
    <source>
        <dbReference type="EMBL" id="CAG1848118.1"/>
    </source>
</evidence>
<dbReference type="InterPro" id="IPR036875">
    <property type="entry name" value="Znf_CCHC_sf"/>
</dbReference>
<reference evidence="8" key="1">
    <citation type="submission" date="2021-03" db="EMBL/GenBank/DDBJ databases">
        <authorList>
            <consortium name="Genoscope - CEA"/>
            <person name="William W."/>
        </authorList>
    </citation>
    <scope>NUCLEOTIDE SEQUENCE</scope>
    <source>
        <strain evidence="8">Doubled-haploid Pahang</strain>
    </source>
</reference>
<dbReference type="KEGG" id="mus:103989879"/>
<feature type="region of interest" description="Disordered" evidence="5">
    <location>
        <begin position="53"/>
        <end position="76"/>
    </location>
</feature>
<feature type="compositionally biased region" description="Polar residues" evidence="5">
    <location>
        <begin position="110"/>
        <end position="126"/>
    </location>
</feature>
<feature type="domain" description="CCHC-type" evidence="6">
    <location>
        <begin position="313"/>
        <end position="328"/>
    </location>
</feature>
<gene>
    <name evidence="8" type="ORF">GSMUA_179130.1</name>
</gene>